<comment type="caution">
    <text evidence="2">The sequence shown here is derived from an EMBL/GenBank/DDBJ whole genome shotgun (WGS) entry which is preliminary data.</text>
</comment>
<reference evidence="2 3" key="1">
    <citation type="journal article" date="2021" name="Nat. Commun.">
        <title>Incipient diploidization of the medicinal plant Perilla within 10,000 years.</title>
        <authorList>
            <person name="Zhang Y."/>
            <person name="Shen Q."/>
            <person name="Leng L."/>
            <person name="Zhang D."/>
            <person name="Chen S."/>
            <person name="Shi Y."/>
            <person name="Ning Z."/>
            <person name="Chen S."/>
        </authorList>
    </citation>
    <scope>NUCLEOTIDE SEQUENCE [LARGE SCALE GENOMIC DNA]</scope>
    <source>
        <strain evidence="3">cv. PC099</strain>
    </source>
</reference>
<evidence type="ECO:0000259" key="1">
    <source>
        <dbReference type="Pfam" id="PF03478"/>
    </source>
</evidence>
<feature type="domain" description="KIB1-4 beta-propeller" evidence="1">
    <location>
        <begin position="316"/>
        <end position="480"/>
    </location>
</feature>
<feature type="domain" description="KIB1-4 beta-propeller" evidence="1">
    <location>
        <begin position="96"/>
        <end position="202"/>
    </location>
</feature>
<proteinExistence type="predicted"/>
<dbReference type="AlphaFoldDB" id="A0AAD4IWX6"/>
<dbReference type="InterPro" id="IPR005174">
    <property type="entry name" value="KIB1-4_b-propeller"/>
</dbReference>
<accession>A0AAD4IWX6</accession>
<evidence type="ECO:0000313" key="3">
    <source>
        <dbReference type="Proteomes" id="UP001190926"/>
    </source>
</evidence>
<keyword evidence="3" id="KW-1185">Reference proteome</keyword>
<sequence length="513" mass="57884">MGSLLFRLSACYLRRTSPAVGILRKARFSNCCHEIITSDESYSTAYPPSRMLPWLMLPPSKDGDGGGDILNNLYSPAHNKVVRIRGGGGDVADDDTKRRINLPPIHTLPNSKGGLSCAAKVVVSSSPNAGDCRVVMSYGPEERLAFYCPCQSSEWTPIGAWYHEDDGKKTARVYEDFAYSRRQNRLFCITQFLDLERWDLEDLHSPRIDGCNEVKYDDIRAKWSKVFGRGLVEVVKIVPRLMMRTMFLDLEVVQQLEKTAGHLDHLHRDVHRNVVVVIVYIAEASYAQLMIQLGSDTTDDIRAKWSKVFGRGLVEVVNVHQFSSKYLEEEEDEAEAEPIREVKYVVVAEQSNEVFVVVRKIMEQMGMDGSYVKRICYDEDNRNHGVSEDSYPYKTVGFDVYKIEIVGEVDCGGKVVMRLRYVEGSLNGLAMFVGINHSVALAADQLKADSIYFTDPKELTPSGGNYGYCGYDGHDVGIFDYKNYTFSPCYYPSTVQGIARITHAPFWFTPTPH</sequence>
<dbReference type="EMBL" id="SDAM02001108">
    <property type="protein sequence ID" value="KAH6822937.1"/>
    <property type="molecule type" value="Genomic_DNA"/>
</dbReference>
<dbReference type="Pfam" id="PF03478">
    <property type="entry name" value="Beta-prop_KIB1-4"/>
    <property type="match status" value="2"/>
</dbReference>
<dbReference type="PANTHER" id="PTHR44259:SF37">
    <property type="entry name" value="DUF1618 DOMAIN-CONTAINING PROTEIN"/>
    <property type="match status" value="1"/>
</dbReference>
<dbReference type="PANTHER" id="PTHR44259">
    <property type="entry name" value="OS07G0183000 PROTEIN-RELATED"/>
    <property type="match status" value="1"/>
</dbReference>
<dbReference type="Proteomes" id="UP001190926">
    <property type="component" value="Unassembled WGS sequence"/>
</dbReference>
<protein>
    <recommendedName>
        <fullName evidence="1">KIB1-4 beta-propeller domain-containing protein</fullName>
    </recommendedName>
</protein>
<dbReference type="InterPro" id="IPR050942">
    <property type="entry name" value="F-box_BR-signaling"/>
</dbReference>
<organism evidence="2 3">
    <name type="scientific">Perilla frutescens var. hirtella</name>
    <name type="common">Perilla citriodora</name>
    <name type="synonym">Perilla setoyensis</name>
    <dbReference type="NCBI Taxonomy" id="608512"/>
    <lineage>
        <taxon>Eukaryota</taxon>
        <taxon>Viridiplantae</taxon>
        <taxon>Streptophyta</taxon>
        <taxon>Embryophyta</taxon>
        <taxon>Tracheophyta</taxon>
        <taxon>Spermatophyta</taxon>
        <taxon>Magnoliopsida</taxon>
        <taxon>eudicotyledons</taxon>
        <taxon>Gunneridae</taxon>
        <taxon>Pentapetalae</taxon>
        <taxon>asterids</taxon>
        <taxon>lamiids</taxon>
        <taxon>Lamiales</taxon>
        <taxon>Lamiaceae</taxon>
        <taxon>Nepetoideae</taxon>
        <taxon>Elsholtzieae</taxon>
        <taxon>Perilla</taxon>
    </lineage>
</organism>
<gene>
    <name evidence="2" type="ORF">C2S53_017755</name>
</gene>
<evidence type="ECO:0000313" key="2">
    <source>
        <dbReference type="EMBL" id="KAH6822937.1"/>
    </source>
</evidence>
<name>A0AAD4IWX6_PERFH</name>